<evidence type="ECO:0000256" key="2">
    <source>
        <dbReference type="SAM" id="MobiDB-lite"/>
    </source>
</evidence>
<keyword evidence="1" id="KW-0175">Coiled coil</keyword>
<feature type="coiled-coil region" evidence="1">
    <location>
        <begin position="252"/>
        <end position="297"/>
    </location>
</feature>
<dbReference type="AlphaFoldDB" id="A0A250X2K5"/>
<protein>
    <submittedName>
        <fullName evidence="3">Uncharacterized protein</fullName>
    </submittedName>
</protein>
<organism evidence="3 4">
    <name type="scientific">Chlamydomonas eustigma</name>
    <dbReference type="NCBI Taxonomy" id="1157962"/>
    <lineage>
        <taxon>Eukaryota</taxon>
        <taxon>Viridiplantae</taxon>
        <taxon>Chlorophyta</taxon>
        <taxon>core chlorophytes</taxon>
        <taxon>Chlorophyceae</taxon>
        <taxon>CS clade</taxon>
        <taxon>Chlamydomonadales</taxon>
        <taxon>Chlamydomonadaceae</taxon>
        <taxon>Chlamydomonas</taxon>
    </lineage>
</organism>
<gene>
    <name evidence="3" type="ORF">CEUSTIGMA_g4568.t1</name>
</gene>
<feature type="compositionally biased region" description="Polar residues" evidence="2">
    <location>
        <begin position="570"/>
        <end position="585"/>
    </location>
</feature>
<accession>A0A250X2K5</accession>
<comment type="caution">
    <text evidence="3">The sequence shown here is derived from an EMBL/GenBank/DDBJ whole genome shotgun (WGS) entry which is preliminary data.</text>
</comment>
<proteinExistence type="predicted"/>
<reference evidence="3 4" key="1">
    <citation type="submission" date="2017-08" db="EMBL/GenBank/DDBJ databases">
        <title>Acidophilic green algal genome provides insights into adaptation to an acidic environment.</title>
        <authorList>
            <person name="Hirooka S."/>
            <person name="Hirose Y."/>
            <person name="Kanesaki Y."/>
            <person name="Higuchi S."/>
            <person name="Fujiwara T."/>
            <person name="Onuma R."/>
            <person name="Era A."/>
            <person name="Ohbayashi R."/>
            <person name="Uzuka A."/>
            <person name="Nozaki H."/>
            <person name="Yoshikawa H."/>
            <person name="Miyagishima S.Y."/>
        </authorList>
    </citation>
    <scope>NUCLEOTIDE SEQUENCE [LARGE SCALE GENOMIC DNA]</scope>
    <source>
        <strain evidence="3 4">NIES-2499</strain>
    </source>
</reference>
<feature type="compositionally biased region" description="Low complexity" evidence="2">
    <location>
        <begin position="112"/>
        <end position="122"/>
    </location>
</feature>
<keyword evidence="4" id="KW-1185">Reference proteome</keyword>
<sequence>MDLMLVIWILNEPYGLRFPAQGAASAVSTSSSSLRASHSGRMTATNHELTTMASSARAGSLNVSKDKSTFNNFLGGELLQVRGKCILSGGMLRNTAKGHVPAASARVWPRPSHSTASAATSSLTGSVEPNVASWMSEGVEEVIASHGDLVETYAVQSDALESSMGATLEAPVQKDDQDEDFMSIMKGTKGKAGVHKDASCVRPPAALLSERDDKGVRLGLPPVDPVWSIQWQADEMAWDFVWQALVPLLEPLVQSRLEARKIAREREEAETEARIRLEEEEAARQLMLKEMEQQKRLAAVEEVFTQVALSVEPEPLPLAAESSRLLGWSNSIGKRDSGKLWKGGVVAASGVGLGDIDFDPLGQGILTPQGYMDIPDSLQGVGRGGWIKCEQQGTTASAVATVHQAGGLAPQTTAVFTTRIGRGVSSSADGAPDSLLGVMNQATTITAAASAPPSGAGYALSAGGASRRPWQHRWVASGRGAGRGRVGEAPLRLKPIQDALKYKSEQQATHFPPISTALHLQSSGVHHGVASKPLLEPLTDAPQLLPSITKRSLEPLASSSSSVNMSQVSHFPSQTEAPGSSSLSPHSKAAPSWKQIPTLGNNQNSLSLVGTTLSSTHAVTAFLPHHISSAAQLLQPAATSHRQQLLLALGVIKAPTSSTAGASSMNTSSTPFQQHAAYQRSNMCKYDLSVEPTQDQE</sequence>
<evidence type="ECO:0000313" key="4">
    <source>
        <dbReference type="Proteomes" id="UP000232323"/>
    </source>
</evidence>
<feature type="region of interest" description="Disordered" evidence="2">
    <location>
        <begin position="556"/>
        <end position="597"/>
    </location>
</feature>
<name>A0A250X2K5_9CHLO</name>
<evidence type="ECO:0000313" key="3">
    <source>
        <dbReference type="EMBL" id="GAX77122.1"/>
    </source>
</evidence>
<feature type="compositionally biased region" description="Low complexity" evidence="2">
    <location>
        <begin position="558"/>
        <end position="569"/>
    </location>
</feature>
<dbReference type="EMBL" id="BEGY01000022">
    <property type="protein sequence ID" value="GAX77122.1"/>
    <property type="molecule type" value="Genomic_DNA"/>
</dbReference>
<evidence type="ECO:0000256" key="1">
    <source>
        <dbReference type="SAM" id="Coils"/>
    </source>
</evidence>
<dbReference type="Proteomes" id="UP000232323">
    <property type="component" value="Unassembled WGS sequence"/>
</dbReference>
<feature type="region of interest" description="Disordered" evidence="2">
    <location>
        <begin position="103"/>
        <end position="122"/>
    </location>
</feature>